<dbReference type="OrthoDB" id="3941259at2759"/>
<comment type="caution">
    <text evidence="1">The sequence shown here is derived from an EMBL/GenBank/DDBJ whole genome shotgun (WGS) entry which is preliminary data.</text>
</comment>
<dbReference type="InterPro" id="IPR036770">
    <property type="entry name" value="Ankyrin_rpt-contain_sf"/>
</dbReference>
<dbReference type="Pfam" id="PF23397">
    <property type="entry name" value="DUF7104"/>
    <property type="match status" value="1"/>
</dbReference>
<name>A0A9P8I919_9PEZI</name>
<dbReference type="InterPro" id="IPR002110">
    <property type="entry name" value="Ankyrin_rpt"/>
</dbReference>
<gene>
    <name evidence="1" type="ORF">FGG08_004505</name>
</gene>
<dbReference type="SUPFAM" id="SSF48403">
    <property type="entry name" value="Ankyrin repeat"/>
    <property type="match status" value="1"/>
</dbReference>
<protein>
    <recommendedName>
        <fullName evidence="3">Ankyrin</fullName>
    </recommendedName>
</protein>
<evidence type="ECO:0008006" key="3">
    <source>
        <dbReference type="Google" id="ProtNLM"/>
    </source>
</evidence>
<evidence type="ECO:0000313" key="2">
    <source>
        <dbReference type="Proteomes" id="UP000698800"/>
    </source>
</evidence>
<organism evidence="1 2">
    <name type="scientific">Glutinoglossum americanum</name>
    <dbReference type="NCBI Taxonomy" id="1670608"/>
    <lineage>
        <taxon>Eukaryota</taxon>
        <taxon>Fungi</taxon>
        <taxon>Dikarya</taxon>
        <taxon>Ascomycota</taxon>
        <taxon>Pezizomycotina</taxon>
        <taxon>Geoglossomycetes</taxon>
        <taxon>Geoglossales</taxon>
        <taxon>Geoglossaceae</taxon>
        <taxon>Glutinoglossum</taxon>
    </lineage>
</organism>
<dbReference type="Gene3D" id="1.25.40.20">
    <property type="entry name" value="Ankyrin repeat-containing domain"/>
    <property type="match status" value="1"/>
</dbReference>
<reference evidence="1" key="1">
    <citation type="submission" date="2021-03" db="EMBL/GenBank/DDBJ databases">
        <title>Comparative genomics and phylogenomic investigation of the class Geoglossomycetes provide insights into ecological specialization and systematics.</title>
        <authorList>
            <person name="Melie T."/>
            <person name="Pirro S."/>
            <person name="Miller A.N."/>
            <person name="Quandt A."/>
        </authorList>
    </citation>
    <scope>NUCLEOTIDE SEQUENCE</scope>
    <source>
        <strain evidence="1">GBOQ0MN5Z8</strain>
    </source>
</reference>
<dbReference type="Pfam" id="PF12796">
    <property type="entry name" value="Ank_2"/>
    <property type="match status" value="1"/>
</dbReference>
<sequence length="151" mass="16446">MGLLLDRREDFQVTEAIREAAASNNTNGKEVVELLLTRGGVLITKAVVKAEVINQGSGGEIVRLLLSRGDIQIMGEVLKATPSNMPRGEPLTRASEGGCEAVVPLLLEKHKVCPDSRDRRGWMPLSWVARNEHIKVAELLLVVMGAGRPCR</sequence>
<dbReference type="Proteomes" id="UP000698800">
    <property type="component" value="Unassembled WGS sequence"/>
</dbReference>
<keyword evidence="2" id="KW-1185">Reference proteome</keyword>
<dbReference type="InterPro" id="IPR055530">
    <property type="entry name" value="DUF7104"/>
</dbReference>
<dbReference type="AlphaFoldDB" id="A0A9P8I919"/>
<accession>A0A9P8I919</accession>
<evidence type="ECO:0000313" key="1">
    <source>
        <dbReference type="EMBL" id="KAH0538914.1"/>
    </source>
</evidence>
<proteinExistence type="predicted"/>
<dbReference type="EMBL" id="JAGHQL010000092">
    <property type="protein sequence ID" value="KAH0538914.1"/>
    <property type="molecule type" value="Genomic_DNA"/>
</dbReference>